<dbReference type="NCBIfam" id="TIGR01565">
    <property type="entry name" value="homeo_ZF_HD"/>
    <property type="match status" value="1"/>
</dbReference>
<dbReference type="PROSITE" id="PS50071">
    <property type="entry name" value="HOMEOBOX_2"/>
    <property type="match status" value="1"/>
</dbReference>
<evidence type="ECO:0000256" key="1">
    <source>
        <dbReference type="ARBA" id="ARBA00004123"/>
    </source>
</evidence>
<feature type="compositionally biased region" description="Basic and acidic residues" evidence="11">
    <location>
        <begin position="132"/>
        <end position="147"/>
    </location>
</feature>
<dbReference type="InterPro" id="IPR001356">
    <property type="entry name" value="HD"/>
</dbReference>
<dbReference type="SUPFAM" id="SSF46689">
    <property type="entry name" value="Homeodomain-like"/>
    <property type="match status" value="1"/>
</dbReference>
<comment type="subcellular location">
    <subcellularLocation>
        <location evidence="1 10">Nucleus</location>
    </subcellularLocation>
</comment>
<evidence type="ECO:0000256" key="10">
    <source>
        <dbReference type="PROSITE-ProRule" id="PRU00108"/>
    </source>
</evidence>
<protein>
    <recommendedName>
        <fullName evidence="16">ZF-HD dimerization-type domain-containing protein</fullName>
    </recommendedName>
</protein>
<feature type="compositionally biased region" description="Pro residues" evidence="11">
    <location>
        <begin position="226"/>
        <end position="242"/>
    </location>
</feature>
<feature type="region of interest" description="Disordered" evidence="11">
    <location>
        <begin position="1"/>
        <end position="21"/>
    </location>
</feature>
<dbReference type="Proteomes" id="UP000827721">
    <property type="component" value="Unassembled WGS sequence"/>
</dbReference>
<feature type="DNA-binding region" description="Homeobox" evidence="10">
    <location>
        <begin position="160"/>
        <end position="223"/>
    </location>
</feature>
<evidence type="ECO:0000313" key="15">
    <source>
        <dbReference type="Proteomes" id="UP000827721"/>
    </source>
</evidence>
<comment type="caution">
    <text evidence="14">The sequence shown here is derived from an EMBL/GenBank/DDBJ whole genome shotgun (WGS) entry which is preliminary data.</text>
</comment>
<dbReference type="PANTHER" id="PTHR31948:SF128">
    <property type="entry name" value="ZINC-FINGER HOMEODOMAIN PROTEIN 8"/>
    <property type="match status" value="1"/>
</dbReference>
<evidence type="ECO:0008006" key="16">
    <source>
        <dbReference type="Google" id="ProtNLM"/>
    </source>
</evidence>
<keyword evidence="6 10" id="KW-0238">DNA-binding</keyword>
<evidence type="ECO:0000256" key="4">
    <source>
        <dbReference type="ARBA" id="ARBA00022833"/>
    </source>
</evidence>
<dbReference type="PROSITE" id="PS51523">
    <property type="entry name" value="ZF_HD_DIMER"/>
    <property type="match status" value="1"/>
</dbReference>
<dbReference type="Gene3D" id="1.10.10.60">
    <property type="entry name" value="Homeodomain-like"/>
    <property type="match status" value="1"/>
</dbReference>
<evidence type="ECO:0000259" key="13">
    <source>
        <dbReference type="PROSITE" id="PS51523"/>
    </source>
</evidence>
<keyword evidence="3" id="KW-0863">Zinc-finger</keyword>
<dbReference type="InterPro" id="IPR006456">
    <property type="entry name" value="ZF_HD_homeobox_Cys/His_dimer"/>
</dbReference>
<keyword evidence="2" id="KW-0479">Metal-binding</keyword>
<evidence type="ECO:0000256" key="11">
    <source>
        <dbReference type="SAM" id="MobiDB-lite"/>
    </source>
</evidence>
<keyword evidence="9 10" id="KW-0539">Nucleus</keyword>
<evidence type="ECO:0000313" key="14">
    <source>
        <dbReference type="EMBL" id="KAH7568209.1"/>
    </source>
</evidence>
<keyword evidence="5" id="KW-0805">Transcription regulation</keyword>
<keyword evidence="7 10" id="KW-0371">Homeobox</keyword>
<organism evidence="14 15">
    <name type="scientific">Xanthoceras sorbifolium</name>
    <dbReference type="NCBI Taxonomy" id="99658"/>
    <lineage>
        <taxon>Eukaryota</taxon>
        <taxon>Viridiplantae</taxon>
        <taxon>Streptophyta</taxon>
        <taxon>Embryophyta</taxon>
        <taxon>Tracheophyta</taxon>
        <taxon>Spermatophyta</taxon>
        <taxon>Magnoliopsida</taxon>
        <taxon>eudicotyledons</taxon>
        <taxon>Gunneridae</taxon>
        <taxon>Pentapetalae</taxon>
        <taxon>rosids</taxon>
        <taxon>malvids</taxon>
        <taxon>Sapindales</taxon>
        <taxon>Sapindaceae</taxon>
        <taxon>Xanthoceroideae</taxon>
        <taxon>Xanthoceras</taxon>
    </lineage>
</organism>
<feature type="region of interest" description="Disordered" evidence="11">
    <location>
        <begin position="132"/>
        <end position="168"/>
    </location>
</feature>
<evidence type="ECO:0000256" key="7">
    <source>
        <dbReference type="ARBA" id="ARBA00023155"/>
    </source>
</evidence>
<dbReference type="PANTHER" id="PTHR31948">
    <property type="entry name" value="ZINC-FINGER HOMEODOMAIN PROTEIN 2"/>
    <property type="match status" value="1"/>
</dbReference>
<dbReference type="InterPro" id="IPR009057">
    <property type="entry name" value="Homeodomain-like_sf"/>
</dbReference>
<evidence type="ECO:0000256" key="8">
    <source>
        <dbReference type="ARBA" id="ARBA00023163"/>
    </source>
</evidence>
<evidence type="ECO:0000256" key="2">
    <source>
        <dbReference type="ARBA" id="ARBA00022723"/>
    </source>
</evidence>
<sequence length="242" mass="27291">MDLSLVPYQQQEEDDNNSKKKKIRYRECMRNHAASIGGHANDGCGEFMPRDNSCGGQLKFSCFSTDSLICAACGCHRNFHRRESPFDGGESSPFHHHHLIHAPPPPMLLYKAYHHQGGSGGGGVMAAVDHSRSDFDRRSETPEREEVNLNVGPGSRSGRGKRHRTKFTQEQKERMLEFAERIGWRMNRQDDVALNQFCAEVGITRNVLKVWMHNNKNAHRRRESPSQPPVVAAPPPPQTVEG</sequence>
<feature type="domain" description="Homeobox" evidence="12">
    <location>
        <begin position="158"/>
        <end position="222"/>
    </location>
</feature>
<keyword evidence="8" id="KW-0804">Transcription</keyword>
<proteinExistence type="predicted"/>
<dbReference type="Pfam" id="PF04770">
    <property type="entry name" value="ZF-HD_dimer"/>
    <property type="match status" value="1"/>
</dbReference>
<keyword evidence="15" id="KW-1185">Reference proteome</keyword>
<feature type="region of interest" description="Disordered" evidence="11">
    <location>
        <begin position="217"/>
        <end position="242"/>
    </location>
</feature>
<evidence type="ECO:0000256" key="6">
    <source>
        <dbReference type="ARBA" id="ARBA00023125"/>
    </source>
</evidence>
<evidence type="ECO:0000256" key="3">
    <source>
        <dbReference type="ARBA" id="ARBA00022771"/>
    </source>
</evidence>
<keyword evidence="4" id="KW-0862">Zinc</keyword>
<evidence type="ECO:0000256" key="9">
    <source>
        <dbReference type="ARBA" id="ARBA00023242"/>
    </source>
</evidence>
<name>A0ABQ8HVA7_9ROSI</name>
<evidence type="ECO:0000256" key="5">
    <source>
        <dbReference type="ARBA" id="ARBA00023015"/>
    </source>
</evidence>
<evidence type="ECO:0000259" key="12">
    <source>
        <dbReference type="PROSITE" id="PS50071"/>
    </source>
</evidence>
<dbReference type="NCBIfam" id="TIGR01566">
    <property type="entry name" value="ZF_HD_prot_N"/>
    <property type="match status" value="1"/>
</dbReference>
<gene>
    <name evidence="14" type="ORF">JRO89_XS07G0261500</name>
</gene>
<dbReference type="InterPro" id="IPR006455">
    <property type="entry name" value="Homeodomain_ZF_HD"/>
</dbReference>
<reference evidence="14 15" key="1">
    <citation type="submission" date="2021-02" db="EMBL/GenBank/DDBJ databases">
        <title>Plant Genome Project.</title>
        <authorList>
            <person name="Zhang R.-G."/>
        </authorList>
    </citation>
    <scope>NUCLEOTIDE SEQUENCE [LARGE SCALE GENOMIC DNA]</scope>
    <source>
        <tissue evidence="14">Leaves</tissue>
    </source>
</reference>
<dbReference type="EMBL" id="JAFEMO010000007">
    <property type="protein sequence ID" value="KAH7568209.1"/>
    <property type="molecule type" value="Genomic_DNA"/>
</dbReference>
<accession>A0ABQ8HVA7</accession>
<feature type="domain" description="ZF-HD dimerization-type" evidence="13">
    <location>
        <begin position="25"/>
        <end position="83"/>
    </location>
</feature>